<dbReference type="AlphaFoldDB" id="A0A8X8W209"/>
<dbReference type="Proteomes" id="UP000298416">
    <property type="component" value="Unassembled WGS sequence"/>
</dbReference>
<proteinExistence type="inferred from homology"/>
<evidence type="ECO:0000256" key="2">
    <source>
        <dbReference type="ARBA" id="ARBA00022527"/>
    </source>
</evidence>
<evidence type="ECO:0000259" key="7">
    <source>
        <dbReference type="PROSITE" id="PS50011"/>
    </source>
</evidence>
<evidence type="ECO:0000256" key="3">
    <source>
        <dbReference type="ARBA" id="ARBA00022679"/>
    </source>
</evidence>
<comment type="similarity">
    <text evidence="1">Belongs to the protein kinase superfamily. CMGC Ser/Thr protein kinase family. CDC2/CDKX subfamily.</text>
</comment>
<dbReference type="GO" id="GO:0004674">
    <property type="term" value="F:protein serine/threonine kinase activity"/>
    <property type="evidence" value="ECO:0007669"/>
    <property type="project" value="UniProtKB-KW"/>
</dbReference>
<reference evidence="8" key="2">
    <citation type="submission" date="2020-08" db="EMBL/GenBank/DDBJ databases">
        <title>Plant Genome Project.</title>
        <authorList>
            <person name="Zhang R.-G."/>
        </authorList>
    </citation>
    <scope>NUCLEOTIDE SEQUENCE</scope>
    <source>
        <strain evidence="8">Huo1</strain>
        <tissue evidence="8">Leaf</tissue>
    </source>
</reference>
<organism evidence="8">
    <name type="scientific">Salvia splendens</name>
    <name type="common">Scarlet sage</name>
    <dbReference type="NCBI Taxonomy" id="180675"/>
    <lineage>
        <taxon>Eukaryota</taxon>
        <taxon>Viridiplantae</taxon>
        <taxon>Streptophyta</taxon>
        <taxon>Embryophyta</taxon>
        <taxon>Tracheophyta</taxon>
        <taxon>Spermatophyta</taxon>
        <taxon>Magnoliopsida</taxon>
        <taxon>eudicotyledons</taxon>
        <taxon>Gunneridae</taxon>
        <taxon>Pentapetalae</taxon>
        <taxon>asterids</taxon>
        <taxon>lamiids</taxon>
        <taxon>Lamiales</taxon>
        <taxon>Lamiaceae</taxon>
        <taxon>Nepetoideae</taxon>
        <taxon>Mentheae</taxon>
        <taxon>Salviinae</taxon>
        <taxon>Salvia</taxon>
        <taxon>Salvia subgen. Calosphace</taxon>
        <taxon>core Calosphace</taxon>
    </lineage>
</organism>
<dbReference type="InterPro" id="IPR011009">
    <property type="entry name" value="Kinase-like_dom_sf"/>
</dbReference>
<gene>
    <name evidence="8" type="ORF">SASPL_151783</name>
</gene>
<keyword evidence="6" id="KW-0067">ATP-binding</keyword>
<dbReference type="GO" id="GO:0005634">
    <property type="term" value="C:nucleus"/>
    <property type="evidence" value="ECO:0007669"/>
    <property type="project" value="TreeGrafter"/>
</dbReference>
<dbReference type="SMART" id="SM00220">
    <property type="entry name" value="S_TKc"/>
    <property type="match status" value="1"/>
</dbReference>
<dbReference type="GO" id="GO:0007346">
    <property type="term" value="P:regulation of mitotic cell cycle"/>
    <property type="evidence" value="ECO:0007669"/>
    <property type="project" value="TreeGrafter"/>
</dbReference>
<dbReference type="Gene3D" id="1.10.510.10">
    <property type="entry name" value="Transferase(Phosphotransferase) domain 1"/>
    <property type="match status" value="2"/>
</dbReference>
<reference evidence="8" key="1">
    <citation type="submission" date="2018-01" db="EMBL/GenBank/DDBJ databases">
        <authorList>
            <person name="Mao J.F."/>
        </authorList>
    </citation>
    <scope>NUCLEOTIDE SEQUENCE</scope>
    <source>
        <strain evidence="8">Huo1</strain>
        <tissue evidence="8">Leaf</tissue>
    </source>
</reference>
<name>A0A8X8W209_SALSN</name>
<accession>A0A8X8W209</accession>
<evidence type="ECO:0000256" key="5">
    <source>
        <dbReference type="ARBA" id="ARBA00022777"/>
    </source>
</evidence>
<dbReference type="PROSITE" id="PS50011">
    <property type="entry name" value="PROTEIN_KINASE_DOM"/>
    <property type="match status" value="1"/>
</dbReference>
<dbReference type="InterPro" id="IPR000719">
    <property type="entry name" value="Prot_kinase_dom"/>
</dbReference>
<comment type="caution">
    <text evidence="8">The sequence shown here is derived from an EMBL/GenBank/DDBJ whole genome shotgun (WGS) entry which is preliminary data.</text>
</comment>
<dbReference type="PANTHER" id="PTHR24056">
    <property type="entry name" value="CELL DIVISION PROTEIN KINASE"/>
    <property type="match status" value="1"/>
</dbReference>
<dbReference type="InterPro" id="IPR008271">
    <property type="entry name" value="Ser/Thr_kinase_AS"/>
</dbReference>
<dbReference type="OrthoDB" id="632123at2759"/>
<dbReference type="GO" id="GO:0005524">
    <property type="term" value="F:ATP binding"/>
    <property type="evidence" value="ECO:0007669"/>
    <property type="project" value="UniProtKB-KW"/>
</dbReference>
<evidence type="ECO:0000256" key="4">
    <source>
        <dbReference type="ARBA" id="ARBA00022741"/>
    </source>
</evidence>
<sequence length="290" mass="33089">MADYGLPENPFDFENRNGQWDDEVEVKYDYVILNVINRGSFGVVYQARDTRTKETVALKEELRGLTRSTKMEIGILEFLQPHPNIVGFKRPLLANGRIFVVMEHVESDLKTLREQMENPFPPKLIKTLIFEILKGVAYLHENGVMHRDLKPANVLYGREGRVKICDFGLAADVRLPWGLGVGTRIYKAPETLCEWEGCTDKVDIWSVGCMMAQFVLDAPLFHARSDEHQLECIQDVLCGRTNLIELIVSISGETMLSQSGLNLLKKLLAYYPCERISAIEALEHPWFTED</sequence>
<keyword evidence="2" id="KW-0723">Serine/threonine-protein kinase</keyword>
<evidence type="ECO:0000256" key="1">
    <source>
        <dbReference type="ARBA" id="ARBA00006485"/>
    </source>
</evidence>
<keyword evidence="4" id="KW-0547">Nucleotide-binding</keyword>
<keyword evidence="9" id="KW-1185">Reference proteome</keyword>
<dbReference type="Pfam" id="PF00069">
    <property type="entry name" value="Pkinase"/>
    <property type="match status" value="1"/>
</dbReference>
<keyword evidence="3" id="KW-0808">Transferase</keyword>
<keyword evidence="5" id="KW-0418">Kinase</keyword>
<protein>
    <recommendedName>
        <fullName evidence="7">Protein kinase domain-containing protein</fullName>
    </recommendedName>
</protein>
<evidence type="ECO:0000313" key="9">
    <source>
        <dbReference type="Proteomes" id="UP000298416"/>
    </source>
</evidence>
<dbReference type="SUPFAM" id="SSF56112">
    <property type="entry name" value="Protein kinase-like (PK-like)"/>
    <property type="match status" value="1"/>
</dbReference>
<evidence type="ECO:0000313" key="8">
    <source>
        <dbReference type="EMBL" id="KAG6386615.1"/>
    </source>
</evidence>
<dbReference type="InterPro" id="IPR050108">
    <property type="entry name" value="CDK"/>
</dbReference>
<dbReference type="PROSITE" id="PS00108">
    <property type="entry name" value="PROTEIN_KINASE_ST"/>
    <property type="match status" value="1"/>
</dbReference>
<feature type="domain" description="Protein kinase" evidence="7">
    <location>
        <begin position="30"/>
        <end position="287"/>
    </location>
</feature>
<evidence type="ECO:0000256" key="6">
    <source>
        <dbReference type="ARBA" id="ARBA00022840"/>
    </source>
</evidence>
<dbReference type="EMBL" id="PNBA02000021">
    <property type="protein sequence ID" value="KAG6386615.1"/>
    <property type="molecule type" value="Genomic_DNA"/>
</dbReference>
<dbReference type="PANTHER" id="PTHR24056:SF107">
    <property type="entry name" value="CYCLIN-DEPENDENT KINASE 11A-RELATED"/>
    <property type="match status" value="1"/>
</dbReference>
<dbReference type="Gene3D" id="3.30.200.20">
    <property type="entry name" value="Phosphorylase Kinase, domain 1"/>
    <property type="match status" value="1"/>
</dbReference>